<accession>A0A644W6E0</accession>
<comment type="caution">
    <text evidence="1">The sequence shown here is derived from an EMBL/GenBank/DDBJ whole genome shotgun (WGS) entry which is preliminary data.</text>
</comment>
<evidence type="ECO:0008006" key="2">
    <source>
        <dbReference type="Google" id="ProtNLM"/>
    </source>
</evidence>
<proteinExistence type="predicted"/>
<name>A0A644W6E0_9ZZZZ</name>
<sequence>MQKQFYVYFLCFMLLLQACERREVFEYEYEKNPQYSRGYAEFWGSQYAHYGFDNHVLSLRAFTDSLTLTKDGYLTGFGQYLVLNDIFVSSSDTIFPAGIYEIADTVDVFKIAPGELYEDEGVKYDVGAYIYYVEKNESFSIRKFIVAGTMEVSFTDSISRFDCNFILDDKSELKGRFETNELIIYDYSVVPKPDKQKVKLNQTNPFVVKQFVNKQYYKRKSKYTSQ</sequence>
<dbReference type="PROSITE" id="PS51257">
    <property type="entry name" value="PROKAR_LIPOPROTEIN"/>
    <property type="match status" value="1"/>
</dbReference>
<reference evidence="1" key="1">
    <citation type="submission" date="2019-08" db="EMBL/GenBank/DDBJ databases">
        <authorList>
            <person name="Kucharzyk K."/>
            <person name="Murdoch R.W."/>
            <person name="Higgins S."/>
            <person name="Loffler F."/>
        </authorList>
    </citation>
    <scope>NUCLEOTIDE SEQUENCE</scope>
</reference>
<evidence type="ECO:0000313" key="1">
    <source>
        <dbReference type="EMBL" id="MPL99148.1"/>
    </source>
</evidence>
<dbReference type="EMBL" id="VSSQ01000649">
    <property type="protein sequence ID" value="MPL99148.1"/>
    <property type="molecule type" value="Genomic_DNA"/>
</dbReference>
<gene>
    <name evidence="1" type="ORF">SDC9_45364</name>
</gene>
<organism evidence="1">
    <name type="scientific">bioreactor metagenome</name>
    <dbReference type="NCBI Taxonomy" id="1076179"/>
    <lineage>
        <taxon>unclassified sequences</taxon>
        <taxon>metagenomes</taxon>
        <taxon>ecological metagenomes</taxon>
    </lineage>
</organism>
<protein>
    <recommendedName>
        <fullName evidence="2">Lipoprotein</fullName>
    </recommendedName>
</protein>
<dbReference type="AlphaFoldDB" id="A0A644W6E0"/>